<dbReference type="GO" id="GO:0051287">
    <property type="term" value="F:NAD binding"/>
    <property type="evidence" value="ECO:0007669"/>
    <property type="project" value="InterPro"/>
</dbReference>
<dbReference type="CDD" id="cd12164">
    <property type="entry name" value="GDH_like_2"/>
    <property type="match status" value="1"/>
</dbReference>
<proteinExistence type="predicted"/>
<dbReference type="AlphaFoldDB" id="A0A1V9DCF7"/>
<dbReference type="Pfam" id="PF02826">
    <property type="entry name" value="2-Hacid_dh_C"/>
    <property type="match status" value="1"/>
</dbReference>
<dbReference type="RefSeq" id="WP_081141149.1">
    <property type="nucleotide sequence ID" value="NZ_MWUE01000027.1"/>
</dbReference>
<organism evidence="4 5">
    <name type="scientific">Pantoea latae</name>
    <dbReference type="NCBI Taxonomy" id="1964541"/>
    <lineage>
        <taxon>Bacteria</taxon>
        <taxon>Pseudomonadati</taxon>
        <taxon>Pseudomonadota</taxon>
        <taxon>Gammaproteobacteria</taxon>
        <taxon>Enterobacterales</taxon>
        <taxon>Erwiniaceae</taxon>
        <taxon>Pantoea</taxon>
    </lineage>
</organism>
<comment type="caution">
    <text evidence="4">The sequence shown here is derived from an EMBL/GenBank/DDBJ whole genome shotgun (WGS) entry which is preliminary data.</text>
</comment>
<dbReference type="PANTHER" id="PTHR43333">
    <property type="entry name" value="2-HACID_DH_C DOMAIN-CONTAINING PROTEIN"/>
    <property type="match status" value="1"/>
</dbReference>
<dbReference type="InterPro" id="IPR036291">
    <property type="entry name" value="NAD(P)-bd_dom_sf"/>
</dbReference>
<dbReference type="Proteomes" id="UP000192769">
    <property type="component" value="Unassembled WGS sequence"/>
</dbReference>
<keyword evidence="5" id="KW-1185">Reference proteome</keyword>
<evidence type="ECO:0000313" key="4">
    <source>
        <dbReference type="EMBL" id="OQP31458.1"/>
    </source>
</evidence>
<evidence type="ECO:0000256" key="1">
    <source>
        <dbReference type="ARBA" id="ARBA00023002"/>
    </source>
</evidence>
<name>A0A1V9DCF7_9GAMM</name>
<accession>A0A1V9DCF7</accession>
<dbReference type="GO" id="GO:0016491">
    <property type="term" value="F:oxidoreductase activity"/>
    <property type="evidence" value="ECO:0007669"/>
    <property type="project" value="UniProtKB-KW"/>
</dbReference>
<keyword evidence="4" id="KW-0670">Pyruvate</keyword>
<dbReference type="OrthoDB" id="9787219at2"/>
<evidence type="ECO:0000313" key="5">
    <source>
        <dbReference type="Proteomes" id="UP000192769"/>
    </source>
</evidence>
<dbReference type="Gene3D" id="3.40.50.720">
    <property type="entry name" value="NAD(P)-binding Rossmann-like Domain"/>
    <property type="match status" value="2"/>
</dbReference>
<dbReference type="NCBIfam" id="NF012013">
    <property type="entry name" value="PRK15469.1"/>
    <property type="match status" value="1"/>
</dbReference>
<keyword evidence="2" id="KW-0520">NAD</keyword>
<sequence length="313" mass="34680">MDIIWYHPTQEGAIWLEGMQRRLPQARVRRWQPGDNAPADYAIVRQPPRELLADRPGLRGVFAMGAGVDDILAQLARYPDMLAPSVPLIRLEDGGMARQMQEYALCCVLGWFRRFDDYARQQQQAQWQPLPLMPREAFSVGVLGAGVLGKSVIDALRPWGFPLRVWSRSPKRIDGVESFAGRASLDAFLRGAQVVINLLPTTPETLNLFDARALSQLPHGACFLNMARGAQVVEADLLAALESGQLRAAALDVFQQEPLPQDHPLWRHPRVTVTPHIAALTLPDESMDAIARAIGAIEAGEKPSGCVDRQRGY</sequence>
<reference evidence="4 5" key="1">
    <citation type="submission" date="2017-02" db="EMBL/GenBank/DDBJ databases">
        <title>Whole genome shotgun sequence of Pantoea agglomerans strain AS1 isolated from a cycad, Zamia floridana in Central Florida, USA.</title>
        <authorList>
            <person name="Lata P."/>
            <person name="Govindarajan S."/>
            <person name="Qi F."/>
            <person name="Li J.-L."/>
            <person name="Maurya S.K."/>
            <person name="Sahoo M.K."/>
        </authorList>
    </citation>
    <scope>NUCLEOTIDE SEQUENCE [LARGE SCALE GENOMIC DNA]</scope>
    <source>
        <strain evidence="4 5">AS1</strain>
    </source>
</reference>
<keyword evidence="1" id="KW-0560">Oxidoreductase</keyword>
<dbReference type="SUPFAM" id="SSF51735">
    <property type="entry name" value="NAD(P)-binding Rossmann-fold domains"/>
    <property type="match status" value="1"/>
</dbReference>
<protein>
    <submittedName>
        <fullName evidence="4">Bifunctional glyoxylate/hydroxypyruvate reductase A</fullName>
    </submittedName>
</protein>
<gene>
    <name evidence="4" type="ORF">B2J69_18765</name>
</gene>
<dbReference type="EMBL" id="MWUE01000027">
    <property type="protein sequence ID" value="OQP31458.1"/>
    <property type="molecule type" value="Genomic_DNA"/>
</dbReference>
<evidence type="ECO:0000259" key="3">
    <source>
        <dbReference type="Pfam" id="PF02826"/>
    </source>
</evidence>
<dbReference type="PANTHER" id="PTHR43333:SF1">
    <property type="entry name" value="D-ISOMER SPECIFIC 2-HYDROXYACID DEHYDROGENASE NAD-BINDING DOMAIN-CONTAINING PROTEIN"/>
    <property type="match status" value="1"/>
</dbReference>
<evidence type="ECO:0000256" key="2">
    <source>
        <dbReference type="ARBA" id="ARBA00023027"/>
    </source>
</evidence>
<dbReference type="InterPro" id="IPR006140">
    <property type="entry name" value="D-isomer_DH_NAD-bd"/>
</dbReference>
<feature type="domain" description="D-isomer specific 2-hydroxyacid dehydrogenase NAD-binding" evidence="3">
    <location>
        <begin position="107"/>
        <end position="278"/>
    </location>
</feature>